<name>A0ABY5K572_9CELL</name>
<evidence type="ECO:0000313" key="1">
    <source>
        <dbReference type="EMBL" id="UUI64297.1"/>
    </source>
</evidence>
<proteinExistence type="predicted"/>
<gene>
    <name evidence="1" type="ORF">NP075_14370</name>
</gene>
<dbReference type="Proteomes" id="UP001317322">
    <property type="component" value="Chromosome"/>
</dbReference>
<sequence>MSTRLDLALQEIADAAGDATSFGATTGPATVQRLAGRVRRRRAARAATTAAVAAGTVGAVAVVGPQLALDVVPAADPQAAPGTCASSVTTLPTDGEDVLDVELGYRDATGVSSVHPAAGVGLGTWQGGTADLRVAITQVPAGMTAPSRLRLLVAQDDVVVGTAQEPLAATPTTTDEVLRTRLADLDPSVPVDDRPVHGLVPAADVTWKALDGTDGTVRAVQAVALDLAACDGSGPLTAGTYDVWATTVDSQGTVRGSSGPWQVTVAPDTPTVDELPDDFPGRVRLVDGRLVAAHRQGDGWTAEVVTPGDDRVDVAAGLLERVALRTDDAGELLGPPFGEPLWGVGVEVPGWSVRIIASQAADGEPSVVYVLTPTS</sequence>
<evidence type="ECO:0008006" key="3">
    <source>
        <dbReference type="Google" id="ProtNLM"/>
    </source>
</evidence>
<organism evidence="1 2">
    <name type="scientific">Cellulomonas wangsupingiae</name>
    <dbReference type="NCBI Taxonomy" id="2968085"/>
    <lineage>
        <taxon>Bacteria</taxon>
        <taxon>Bacillati</taxon>
        <taxon>Actinomycetota</taxon>
        <taxon>Actinomycetes</taxon>
        <taxon>Micrococcales</taxon>
        <taxon>Cellulomonadaceae</taxon>
        <taxon>Cellulomonas</taxon>
    </lineage>
</organism>
<protein>
    <recommendedName>
        <fullName evidence="3">Bacterial Ig-like domain-containing protein</fullName>
    </recommendedName>
</protein>
<reference evidence="1 2" key="1">
    <citation type="submission" date="2022-07" db="EMBL/GenBank/DDBJ databases">
        <title>Novel species in genus cellulomonas.</title>
        <authorList>
            <person name="Ye L."/>
        </authorList>
    </citation>
    <scope>NUCLEOTIDE SEQUENCE [LARGE SCALE GENOMIC DNA]</scope>
    <source>
        <strain evidence="2">zg-Y908</strain>
    </source>
</reference>
<dbReference type="RefSeq" id="WP_227565315.1">
    <property type="nucleotide sequence ID" value="NZ_CP101989.1"/>
</dbReference>
<dbReference type="EMBL" id="CP101989">
    <property type="protein sequence ID" value="UUI64297.1"/>
    <property type="molecule type" value="Genomic_DNA"/>
</dbReference>
<evidence type="ECO:0000313" key="2">
    <source>
        <dbReference type="Proteomes" id="UP001317322"/>
    </source>
</evidence>
<accession>A0ABY5K572</accession>
<keyword evidence="2" id="KW-1185">Reference proteome</keyword>